<keyword evidence="4" id="KW-0547">Nucleotide-binding</keyword>
<evidence type="ECO:0000256" key="5">
    <source>
        <dbReference type="ARBA" id="ARBA00022989"/>
    </source>
</evidence>
<dbReference type="Proteomes" id="UP000067448">
    <property type="component" value="Unassembled WGS sequence"/>
</dbReference>
<organism evidence="10 11">
    <name type="scientific">Streptomyces scabiei</name>
    <dbReference type="NCBI Taxonomy" id="1930"/>
    <lineage>
        <taxon>Bacteria</taxon>
        <taxon>Bacillati</taxon>
        <taxon>Actinomycetota</taxon>
        <taxon>Actinomycetes</taxon>
        <taxon>Kitasatosporales</taxon>
        <taxon>Streptomycetaceae</taxon>
        <taxon>Streptomyces</taxon>
    </lineage>
</organism>
<dbReference type="EMBL" id="BCMM01000018">
    <property type="protein sequence ID" value="GAQ63620.1"/>
    <property type="molecule type" value="Genomic_DNA"/>
</dbReference>
<accession>A0A117EE79</accession>
<dbReference type="RefSeq" id="WP_059081216.1">
    <property type="nucleotide sequence ID" value="NZ_BCMM01000018.1"/>
</dbReference>
<dbReference type="GO" id="GO:0051607">
    <property type="term" value="P:defense response to virus"/>
    <property type="evidence" value="ECO:0007669"/>
    <property type="project" value="UniProtKB-KW"/>
</dbReference>
<reference evidence="11" key="1">
    <citation type="submission" date="2015-11" db="EMBL/GenBank/DDBJ databases">
        <authorList>
            <consortium name="Cross-ministerial Strategic Innovation Promotion Program (SIP) consortium"/>
            <person name="Tomihama T."/>
            <person name="Ikenaga M."/>
            <person name="Sakai M."/>
            <person name="Okubo T."/>
            <person name="Ikeda S."/>
        </authorList>
    </citation>
    <scope>NUCLEOTIDE SEQUENCE [LARGE SCALE GENOMIC DNA]</scope>
    <source>
        <strain evidence="11">S58</strain>
    </source>
</reference>
<gene>
    <name evidence="10" type="ORF">SsS58_04003</name>
</gene>
<name>A0A117EE79_STRSC</name>
<reference evidence="11" key="3">
    <citation type="submission" date="2016-02" db="EMBL/GenBank/DDBJ databases">
        <title>Draft genome of pathogenic Streptomyces sp. in Japan.</title>
        <authorList>
            <person name="Tomihama T."/>
            <person name="Ikenaga M."/>
            <person name="Sakai M."/>
            <person name="Okubo T."/>
            <person name="Ikeda S."/>
        </authorList>
    </citation>
    <scope>NUCLEOTIDE SEQUENCE [LARGE SCALE GENOMIC DNA]</scope>
    <source>
        <strain evidence="11">S58</strain>
    </source>
</reference>
<protein>
    <recommendedName>
        <fullName evidence="9">Pycsar effector protein domain-containing protein</fullName>
    </recommendedName>
</protein>
<feature type="domain" description="Pycsar effector protein" evidence="9">
    <location>
        <begin position="8"/>
        <end position="145"/>
    </location>
</feature>
<evidence type="ECO:0000256" key="4">
    <source>
        <dbReference type="ARBA" id="ARBA00022741"/>
    </source>
</evidence>
<comment type="caution">
    <text evidence="10">The sequence shown here is derived from an EMBL/GenBank/DDBJ whole genome shotgun (WGS) entry which is preliminary data.</text>
</comment>
<dbReference type="AlphaFoldDB" id="A0A117EE79"/>
<keyword evidence="3 8" id="KW-0812">Transmembrane</keyword>
<keyword evidence="5 8" id="KW-1133">Transmembrane helix</keyword>
<dbReference type="OrthoDB" id="4333329at2"/>
<dbReference type="GO" id="GO:0005886">
    <property type="term" value="C:plasma membrane"/>
    <property type="evidence" value="ECO:0007669"/>
    <property type="project" value="UniProtKB-SubCell"/>
</dbReference>
<keyword evidence="7 8" id="KW-0472">Membrane</keyword>
<evidence type="ECO:0000256" key="8">
    <source>
        <dbReference type="SAM" id="Phobius"/>
    </source>
</evidence>
<evidence type="ECO:0000256" key="1">
    <source>
        <dbReference type="ARBA" id="ARBA00004236"/>
    </source>
</evidence>
<reference evidence="10 11" key="2">
    <citation type="journal article" date="2016" name="Genome Announc.">
        <title>Draft Genome Sequences of Streptomyces scabiei S58, Streptomyces turgidiscabies T45, and Streptomyces acidiscabies a10, the Pathogens of Potato Common Scab, Isolated in Japan.</title>
        <authorList>
            <person name="Tomihama T."/>
            <person name="Nishi Y."/>
            <person name="Sakai M."/>
            <person name="Ikenaga M."/>
            <person name="Okubo T."/>
            <person name="Ikeda S."/>
        </authorList>
    </citation>
    <scope>NUCLEOTIDE SEQUENCE [LARGE SCALE GENOMIC DNA]</scope>
    <source>
        <strain evidence="10 11">S58</strain>
    </source>
</reference>
<sequence length="151" mass="15214">MSAVEARLMAAHAEVKAEIARTDTKTGLLLAFVGAVLAGAWTVAKDAPLTTAVCVVGGMGMSVLVAAAGLLLRAVRPNLGGPRPLGFPLWATLTPEEIGTVLAEDRCAQDIANLSRIAVAKFTNLKRAVDLTCAGGALLILAGLIAAGGAA</sequence>
<evidence type="ECO:0000256" key="2">
    <source>
        <dbReference type="ARBA" id="ARBA00022475"/>
    </source>
</evidence>
<dbReference type="Pfam" id="PF18967">
    <property type="entry name" value="PycTM"/>
    <property type="match status" value="1"/>
</dbReference>
<feature type="transmembrane region" description="Helical" evidence="8">
    <location>
        <begin position="50"/>
        <end position="72"/>
    </location>
</feature>
<evidence type="ECO:0000313" key="11">
    <source>
        <dbReference type="Proteomes" id="UP000067448"/>
    </source>
</evidence>
<evidence type="ECO:0000256" key="6">
    <source>
        <dbReference type="ARBA" id="ARBA00023118"/>
    </source>
</evidence>
<dbReference type="InterPro" id="IPR043760">
    <property type="entry name" value="PycTM_dom"/>
</dbReference>
<feature type="transmembrane region" description="Helical" evidence="8">
    <location>
        <begin position="131"/>
        <end position="150"/>
    </location>
</feature>
<keyword evidence="6" id="KW-0051">Antiviral defense</keyword>
<feature type="transmembrane region" description="Helical" evidence="8">
    <location>
        <begin position="26"/>
        <end position="44"/>
    </location>
</feature>
<evidence type="ECO:0000313" key="10">
    <source>
        <dbReference type="EMBL" id="GAQ63620.1"/>
    </source>
</evidence>
<keyword evidence="2" id="KW-1003">Cell membrane</keyword>
<dbReference type="GO" id="GO:0000166">
    <property type="term" value="F:nucleotide binding"/>
    <property type="evidence" value="ECO:0007669"/>
    <property type="project" value="UniProtKB-KW"/>
</dbReference>
<comment type="subcellular location">
    <subcellularLocation>
        <location evidence="1">Cell membrane</location>
    </subcellularLocation>
</comment>
<evidence type="ECO:0000256" key="7">
    <source>
        <dbReference type="ARBA" id="ARBA00023136"/>
    </source>
</evidence>
<evidence type="ECO:0000256" key="3">
    <source>
        <dbReference type="ARBA" id="ARBA00022692"/>
    </source>
</evidence>
<proteinExistence type="predicted"/>
<evidence type="ECO:0000259" key="9">
    <source>
        <dbReference type="Pfam" id="PF18967"/>
    </source>
</evidence>